<proteinExistence type="predicted"/>
<comment type="caution">
    <text evidence="2">The sequence shown here is derived from an EMBL/GenBank/DDBJ whole genome shotgun (WGS) entry which is preliminary data.</text>
</comment>
<accession>A0A3L8P3G7</accession>
<dbReference type="AlphaFoldDB" id="A0A3L8P3G7"/>
<dbReference type="Proteomes" id="UP000281708">
    <property type="component" value="Unassembled WGS sequence"/>
</dbReference>
<dbReference type="PANTHER" id="PTHR34094:SF1">
    <property type="entry name" value="PROTEIN FAM185A"/>
    <property type="match status" value="1"/>
</dbReference>
<dbReference type="InterPro" id="IPR025164">
    <property type="entry name" value="Toastrack_DUF4097"/>
</dbReference>
<dbReference type="PANTHER" id="PTHR34094">
    <property type="match status" value="1"/>
</dbReference>
<keyword evidence="3" id="KW-1185">Reference proteome</keyword>
<protein>
    <recommendedName>
        <fullName evidence="1">DUF4097 domain-containing protein</fullName>
    </recommendedName>
</protein>
<reference evidence="2 3" key="1">
    <citation type="submission" date="2018-10" db="EMBL/GenBank/DDBJ databases">
        <title>Marmoricola sp. 4Q3S-7 whole genome shotgun sequence.</title>
        <authorList>
            <person name="Li F."/>
        </authorList>
    </citation>
    <scope>NUCLEOTIDE SEQUENCE [LARGE SCALE GENOMIC DNA]</scope>
    <source>
        <strain evidence="2 3">4Q3S-7</strain>
    </source>
</reference>
<feature type="domain" description="DUF4097" evidence="1">
    <location>
        <begin position="14"/>
        <end position="188"/>
    </location>
</feature>
<sequence length="278" mass="28593">MHTFHTPAPVALRVRTGSGLVDVRASETSETTVHLKGLNEAGQEAAEQARVEHDGHTVLVDVPRRQGFLRRGPEVQIEITVPTASSAHLQAESADIRATGSYADVTCATGSGDVGVDDVAGEAQLTAGSGDLSVGAVRGRLEVRTGSGDVAVDEVLAAEGRITSGSGDISLGRMAGRLTVKTGSGDLEVGVLEGSLEAKSGSGDLIVRRARSGRLRSTGASQDVRIGVEQGTAAWLDVSSLSGRVSQELGDTEAPAEGQPTVEISLTTVSGDLRIHRA</sequence>
<name>A0A3L8P3G7_9ACTN</name>
<dbReference type="OrthoDB" id="3252095at2"/>
<evidence type="ECO:0000313" key="2">
    <source>
        <dbReference type="EMBL" id="RLV49920.1"/>
    </source>
</evidence>
<dbReference type="EMBL" id="RDBE01000006">
    <property type="protein sequence ID" value="RLV49920.1"/>
    <property type="molecule type" value="Genomic_DNA"/>
</dbReference>
<organism evidence="2 3">
    <name type="scientific">Nocardioides mangrovicus</name>
    <dbReference type="NCBI Taxonomy" id="2478913"/>
    <lineage>
        <taxon>Bacteria</taxon>
        <taxon>Bacillati</taxon>
        <taxon>Actinomycetota</taxon>
        <taxon>Actinomycetes</taxon>
        <taxon>Propionibacteriales</taxon>
        <taxon>Nocardioidaceae</taxon>
        <taxon>Nocardioides</taxon>
    </lineage>
</organism>
<evidence type="ECO:0000259" key="1">
    <source>
        <dbReference type="Pfam" id="PF13349"/>
    </source>
</evidence>
<dbReference type="Pfam" id="PF13349">
    <property type="entry name" value="DUF4097"/>
    <property type="match status" value="1"/>
</dbReference>
<dbReference type="RefSeq" id="WP_121805684.1">
    <property type="nucleotide sequence ID" value="NZ_RDBE01000006.1"/>
</dbReference>
<evidence type="ECO:0000313" key="3">
    <source>
        <dbReference type="Proteomes" id="UP000281708"/>
    </source>
</evidence>
<gene>
    <name evidence="2" type="ORF">D9V37_08560</name>
</gene>